<dbReference type="KEGG" id="plen:EIM92_16540"/>
<dbReference type="OrthoDB" id="2503690at2"/>
<dbReference type="PANTHER" id="PTHR43280:SF2">
    <property type="entry name" value="HTH-TYPE TRANSCRIPTIONAL REGULATOR EXSA"/>
    <property type="match status" value="1"/>
</dbReference>
<dbReference type="Pfam" id="PF12833">
    <property type="entry name" value="HTH_18"/>
    <property type="match status" value="1"/>
</dbReference>
<proteinExistence type="predicted"/>
<name>A0A3Q8S5H1_9BACL</name>
<dbReference type="InterPro" id="IPR018060">
    <property type="entry name" value="HTH_AraC"/>
</dbReference>
<evidence type="ECO:0000259" key="5">
    <source>
        <dbReference type="PROSITE" id="PS01124"/>
    </source>
</evidence>
<dbReference type="Gene3D" id="1.10.10.60">
    <property type="entry name" value="Homeodomain-like"/>
    <property type="match status" value="2"/>
</dbReference>
<dbReference type="EMBL" id="CP034248">
    <property type="protein sequence ID" value="AZK47557.1"/>
    <property type="molecule type" value="Genomic_DNA"/>
</dbReference>
<protein>
    <submittedName>
        <fullName evidence="6">AraC family transcriptional regulator</fullName>
    </submittedName>
</protein>
<dbReference type="PANTHER" id="PTHR43280">
    <property type="entry name" value="ARAC-FAMILY TRANSCRIPTIONAL REGULATOR"/>
    <property type="match status" value="1"/>
</dbReference>
<evidence type="ECO:0000256" key="1">
    <source>
        <dbReference type="ARBA" id="ARBA00023015"/>
    </source>
</evidence>
<evidence type="ECO:0000256" key="4">
    <source>
        <dbReference type="SAM" id="Phobius"/>
    </source>
</evidence>
<evidence type="ECO:0000313" key="6">
    <source>
        <dbReference type="EMBL" id="AZK47557.1"/>
    </source>
</evidence>
<dbReference type="InterPro" id="IPR009057">
    <property type="entry name" value="Homeodomain-like_sf"/>
</dbReference>
<gene>
    <name evidence="6" type="ORF">EIM92_16540</name>
</gene>
<keyword evidence="2" id="KW-0238">DNA-binding</keyword>
<dbReference type="SUPFAM" id="SSF46689">
    <property type="entry name" value="Homeodomain-like"/>
    <property type="match status" value="1"/>
</dbReference>
<evidence type="ECO:0000256" key="3">
    <source>
        <dbReference type="ARBA" id="ARBA00023163"/>
    </source>
</evidence>
<sequence length="794" mass="91331">MQQPQICSAVDGEILHKTVFLLLVWLNSPSYNESGIASVLRPHKGVTCIYKLNKIRTNGQLYVKLLLAITLCIVVSIFVSSFIYYFTFMRILQNEAFESDLANLRQTGKTVANTTENAQTVAFQIYRNNAISKLLYYNTPNPFDTQAAMLDLNNYLVTMPYIHSIYVYNPLSETYYIASRNGQKGIIHESELQDQDMIQILSNYGQYKPFTPIPRYMHANKETEEIVSIYTYLCYDAIGFNRTINSAVIVNISASWINQGLVGQQDKDKSRTFLIDDRQAILSAEDLTPVMLSASELQLIERLVLNKDSGYTVDRFDHSKSLITYTAPNQYNWHYVRITPYSEITMKLRNMKLKTLLIACLVVTIGVFLAWLVSRFLYVPIHKIESQMKYLESEKRDSSYTLRQNTLRKLIQIQDFNVQAQTGKLRSMGISFDFTKPYRLAYLRIDRFKQLKEEQHNDLLTYKFAIMNIATEICSRQYTVDSIDLEDDSILMLINTFEEFPSPFETHEMMLRDIQNACMEYIRIGLTIVLTPVTENPHDLHAMFKLVKEATSQRFFKGLGSIIEAVPLMSNNKYSFPLGKEKRMLEALAGGKMEEAKALFDEIMQGTVGYSYPVAHGAASHLSVTLDNMLTEIERNSSMQLGLGADFTIPRMDQYETLVELTEAFHTFFDLLNSKLIAKRNGKHEELIHRINDMIEAYYHDPNFSLNYLADELNLSTYHISRVYRQHTLSTIVEMINHTRIKNAKALLTSSRLPISEIAARTGYTNSSYFYRMFKKVTGVTPSEYRNANPPTAE</sequence>
<evidence type="ECO:0000313" key="7">
    <source>
        <dbReference type="Proteomes" id="UP000273145"/>
    </source>
</evidence>
<keyword evidence="4" id="KW-1133">Transmembrane helix</keyword>
<dbReference type="GO" id="GO:0043565">
    <property type="term" value="F:sequence-specific DNA binding"/>
    <property type="evidence" value="ECO:0007669"/>
    <property type="project" value="InterPro"/>
</dbReference>
<evidence type="ECO:0000256" key="2">
    <source>
        <dbReference type="ARBA" id="ARBA00023125"/>
    </source>
</evidence>
<keyword evidence="7" id="KW-1185">Reference proteome</keyword>
<feature type="transmembrane region" description="Helical" evidence="4">
    <location>
        <begin position="356"/>
        <end position="378"/>
    </location>
</feature>
<dbReference type="InterPro" id="IPR020449">
    <property type="entry name" value="Tscrpt_reg_AraC-type_HTH"/>
</dbReference>
<keyword evidence="1" id="KW-0805">Transcription regulation</keyword>
<dbReference type="SMART" id="SM00342">
    <property type="entry name" value="HTH_ARAC"/>
    <property type="match status" value="1"/>
</dbReference>
<feature type="domain" description="HTH araC/xylS-type" evidence="5">
    <location>
        <begin position="689"/>
        <end position="788"/>
    </location>
</feature>
<keyword evidence="3" id="KW-0804">Transcription</keyword>
<feature type="transmembrane region" description="Helical" evidence="4">
    <location>
        <begin position="61"/>
        <end position="86"/>
    </location>
</feature>
<dbReference type="GO" id="GO:0003700">
    <property type="term" value="F:DNA-binding transcription factor activity"/>
    <property type="evidence" value="ECO:0007669"/>
    <property type="project" value="InterPro"/>
</dbReference>
<dbReference type="PROSITE" id="PS00041">
    <property type="entry name" value="HTH_ARAC_FAMILY_1"/>
    <property type="match status" value="1"/>
</dbReference>
<dbReference type="AlphaFoldDB" id="A0A3Q8S5H1"/>
<organism evidence="6 7">
    <name type="scientific">Paenibacillus lentus</name>
    <dbReference type="NCBI Taxonomy" id="1338368"/>
    <lineage>
        <taxon>Bacteria</taxon>
        <taxon>Bacillati</taxon>
        <taxon>Bacillota</taxon>
        <taxon>Bacilli</taxon>
        <taxon>Bacillales</taxon>
        <taxon>Paenibacillaceae</taxon>
        <taxon>Paenibacillus</taxon>
    </lineage>
</organism>
<dbReference type="PROSITE" id="PS01124">
    <property type="entry name" value="HTH_ARAC_FAMILY_2"/>
    <property type="match status" value="1"/>
</dbReference>
<dbReference type="InterPro" id="IPR018062">
    <property type="entry name" value="HTH_AraC-typ_CS"/>
</dbReference>
<reference evidence="6 7" key="1">
    <citation type="submission" date="2018-11" db="EMBL/GenBank/DDBJ databases">
        <title>Genome sequencing of Paenibacillus lentus DSM25539(T).</title>
        <authorList>
            <person name="Kook J.-K."/>
            <person name="Park S.-N."/>
            <person name="Lim Y.K."/>
        </authorList>
    </citation>
    <scope>NUCLEOTIDE SEQUENCE [LARGE SCALE GENOMIC DNA]</scope>
    <source>
        <strain evidence="6 7">DSM 25539</strain>
    </source>
</reference>
<keyword evidence="4" id="KW-0472">Membrane</keyword>
<keyword evidence="4" id="KW-0812">Transmembrane</keyword>
<dbReference type="PRINTS" id="PR00032">
    <property type="entry name" value="HTHARAC"/>
</dbReference>
<accession>A0A3Q8S5H1</accession>
<dbReference type="Proteomes" id="UP000273145">
    <property type="component" value="Chromosome"/>
</dbReference>